<name>A0ABU1RYI7_9FLAO</name>
<dbReference type="InterPro" id="IPR022409">
    <property type="entry name" value="PKD/Chitinase_dom"/>
</dbReference>
<proteinExistence type="predicted"/>
<dbReference type="Pfam" id="PF13573">
    <property type="entry name" value="SprB"/>
    <property type="match status" value="4"/>
</dbReference>
<dbReference type="CDD" id="cd00146">
    <property type="entry name" value="PKD"/>
    <property type="match status" value="1"/>
</dbReference>
<evidence type="ECO:0008006" key="7">
    <source>
        <dbReference type="Google" id="ProtNLM"/>
    </source>
</evidence>
<accession>A0ABU1RYI7</accession>
<dbReference type="SUPFAM" id="SSF49299">
    <property type="entry name" value="PKD domain"/>
    <property type="match status" value="1"/>
</dbReference>
<feature type="domain" description="HYR" evidence="4">
    <location>
        <begin position="1926"/>
        <end position="2010"/>
    </location>
</feature>
<keyword evidence="6" id="KW-1185">Reference proteome</keyword>
<dbReference type="Pfam" id="PF18962">
    <property type="entry name" value="Por_Secre_tail"/>
    <property type="match status" value="1"/>
</dbReference>
<reference evidence="5 6" key="1">
    <citation type="submission" date="2023-07" db="EMBL/GenBank/DDBJ databases">
        <title>Sorghum-associated microbial communities from plants grown in Nebraska, USA.</title>
        <authorList>
            <person name="Schachtman D."/>
        </authorList>
    </citation>
    <scope>NUCLEOTIDE SEQUENCE [LARGE SCALE GENOMIC DNA]</scope>
    <source>
        <strain evidence="5 6">BE124</strain>
    </source>
</reference>
<dbReference type="InterPro" id="IPR043555">
    <property type="entry name" value="SRPX-like"/>
</dbReference>
<gene>
    <name evidence="5" type="ORF">J2W95_000499</name>
</gene>
<sequence>MKAFLPKTGIFTVVFLIANLFFISSSFGQDTGLLPPSTSLSVSSVTTVANGLTSNNAYAVFDSSGDQADYGGFNVSIPAGSIILGIEVQLEGNRPAGGGRDLNVQLTWNNKTTFSANKTMAVFATTDALRTVGTPTDTWGRTWAVNEFANTSFFVRITSTTGGGSINLDQVLVKVYYCTSPTIITTGAATAVCFSASLQTTTLPYTATTNSPTSYSIAWTGMANQGSTPFAFSAGGGTITGINIPASTAAGTYNGILTINAGGCSSTNPISVTVNALPTANAGSSLSPICQGGTSAALGGSVGGTATGGTWSDGGIGGAFSPGDTDLNATWTPPPGYSGTATLTLTSSGGLCGTKTASKTQVVNIQPTASAGVTQTICSNKTAIINGTATNGTIVWTVDGGATVGTLDNPNIESPVFTPDQYFEGTATLTMTVTNAGCTAVSVTSVVIVNGGAATVDQGADVTVCMSTPEQVPLSGIVGGGASSGTWSGGSGQFLPNNTDMASSYTPTQSEIDSGSVILTLTSEDPGGPCPGAVAKSRTITFKKAPTATAGGNIGICPGGSAMVNGASSSNGTIVWTHNGSGSLSNADTLTPTYTSVAGDAGNTVTLTLTVSNSPCPDAIATYTVVVNPLPINRSLLGTGTICSGFSTNIQVIDSEYEGNFGISYQLRNNANNALVGAPLAGTGSTIDLPTGALTSTTTFNVLATNLTTNCFVQMSGTITISVNPAPLDRTVGPATITPICSGSSTNITVATSTNATTTYQLRNDADDSPVGLPVTGTGGTINLPTGILTNITDDPIVITYNVLATITATGCTAQMAITKAVTVNPLISDNIISGNQSICSGSTPAALTGEPHGGNGTYTYGWFQSTDNFVVNNANASTANGSRTAQTYTPPSLTQTMWYRRTVSSDACAADTSPAVKITVNPLPTVFTVTGGGAYCAGGVGLPIDLSGSQIDVNYQLLLGGIADGDPIVGTGSAITFGNKTAAGTYTVVATATYDITTNCNSNMTGSVTITVNPVPETTGVTICPEGSGELISSCPNPTLSAGPKDPGTGASATGTGTVWANPTRVVLDDASYSTASTTALGGNILTNSLHATNFDFSAIPNSATILGIEVTINRFSSVDTPSDNVKDNIVSLLKAGVATGSNYAVTTTNWPIANTTVVSYGGALDLWGTTWTPAEIKAINFGVALTAFVSKSGFNTSTASVDNMKIKIYYLANGTLNWYTVASGPEPSIGSGSPFNPVGVLNSGLPDTNTAGTTTFYAECTSVPGCRTATDFVVYPLPTLSCPSDSAVCIDTPAYTLTATPAGGTYSGTGVTASTFDPATAGVGPHLITYSYTDGNGCSNTCTFTITVNATVVASGTKIDALCKGASNGSIDLSVTGGSGSYTYLWSNGETTEDISGLAASVIPYSVTITDINSVANSCVVTGTTSFTIGEPDEVIASGTPVNVLCNGTSTGSIDLTVTGGSGTYTYLWDDNGSTDADRTGLAASAIPYTVTITESNGCTVAGTIDGKIEFTITEPVNPLETNITASTNVDCFGNHTGSATVEATGGTPGYTYLWKDGDGNSIGQTTATASGLAAGNYTVTVTDADGLGCVSTEEVTIEEPIKVTVSASATNPVCSGSAPGTITISDVSAGATTIIQLNGVGDDLSAQTSFAPGTYIITASAPNWNNDGNCTATAEVTIAEPVEVTVDASSTDVSCHGEADGTITITNLSPGASAKIQLDGIGDDLSAQDTFGPGTYLITASAPNGNADGYCTVTDEVTITEPDELTASITAQENVDCFGNSNGSATVTPIGGTLDYTYEWKDGSNQSIGQTTATASNLVAGNYSVTVTDGHGCTTTATANIIVADTELPTVITKNIEVELNPTSVSIEASDVDNGSHDNCAIQSMSVSPNEFTCLNVGPNIVTLTVTDTNGNVNTGTATVTVKDLIKPVISGMPANKTVYISGSNCSALVKWIAPTATDNCGMLSLVSSEGNDPGDPVLLGVGVHTIVYTATDVNNNFDTASFTVTVIDQIVPTITNCPSNVTVNTENNICGARVFYVQPNVNDCNGASLSINNVAYLSGNIFPLGTTTVIWTATDTSPNHNQSSCSFTVTVEDHQAPVPNVASLPTVSGECSVSVTAPTALDNCFGTVTGEPDGVTTFNTPGEHTILWTYNDNNGNSSSQSQIVNVTATPPIINSQPVTLTKCEGQSATFSVSASGIGYQWEVNSGSGWENLVSETSSSLNITSVTNAMNGNLYRVIVNGSCGNTTSNEVALTVYSMPIVSDQADQNLCNTSSFTMTQTTPSVGTGKWTLVSGSGSITDENSPTTTITAVAVGTSAKVRWTVTNGSCSASDEVTVINTILPFVSNKPDQSLCNTSSFTMVQNTPSAGTGKWTVENGTAIITNENSPTTTITGVPVGTSATVRWTVTNVNCSNYDDVIVTNTQLLPVTDQPNQTLCNTSSFPISQNSPTIGSGSWSLIAGSANITSSNSPSTTVTGVAIGASATVRWTVTSGSCSSYDDIVVSNTAPPTVSNQQDQIQCNTSTFTMSQSGSGTWAFVGAFGSAMITTPSSPITTITGVAAGTSVTVRWTAGTGSCTASDDVILTNNTTAPTVSNQQDQTLCSTSTFTMTQSGLGTWTFVGSSGSAIITTPSSPTTTITGVAVGTNVTVRWTVGSGSCTAYDDVKLTNNGGGASFAASIATSSPDAFCSGLILTANPSVAGTYTYLWSPGGATTPSITLYNSASVGTYTVTMTKQGGCGETAQANYNFQPQNLINDYTILGFNQVDLGNGNYVQSGSVGVTKPLGYAKIGTNSTVAAPGAFVKARFITVQPMSNVPVRIFNPAVVVLPNMLVNNTSTTGLQDKSIPNNTTTTVTGNWKNVTIGTNCNVTFTTGTIFGKISIGKSSQVKFNANNTGVLNVVSINMADGTDALPTKLLFASNISVRVKETVNIGKSSLVNPTGGYKAVFFVSGNEFHVLPGGNVTVNASVFAPNGTIKVDGDAAKNTNMKGAYIANYVTSTNKNVFWNQFDCSNPSAKTGEIENIIAKEIEPTVDQVLFDVKAYPNPSNYQFTLEVEGGSVEKVEVEVYDMVGRHIKHIESDFNQPIVFGEELPAGTYLTIVNQGSNRKALKLIKK</sequence>
<dbReference type="PANTHER" id="PTHR46343">
    <property type="entry name" value="HYR DOMAIN-CONTAINING PROTEIN"/>
    <property type="match status" value="1"/>
</dbReference>
<evidence type="ECO:0000259" key="3">
    <source>
        <dbReference type="PROSITE" id="PS50093"/>
    </source>
</evidence>
<keyword evidence="2" id="KW-0677">Repeat</keyword>
<dbReference type="Pfam" id="PF02494">
    <property type="entry name" value="HYR"/>
    <property type="match status" value="2"/>
</dbReference>
<dbReference type="InterPro" id="IPR000601">
    <property type="entry name" value="PKD_dom"/>
</dbReference>
<keyword evidence="1" id="KW-0732">Signal</keyword>
<evidence type="ECO:0000313" key="5">
    <source>
        <dbReference type="EMBL" id="MDR6843819.1"/>
    </source>
</evidence>
<evidence type="ECO:0000256" key="1">
    <source>
        <dbReference type="ARBA" id="ARBA00022729"/>
    </source>
</evidence>
<protein>
    <recommendedName>
        <fullName evidence="7">Gliding motility-associated C-terminal domain-containing protein</fullName>
    </recommendedName>
</protein>
<dbReference type="Proteomes" id="UP001261871">
    <property type="component" value="Unassembled WGS sequence"/>
</dbReference>
<dbReference type="Gene3D" id="2.60.40.740">
    <property type="match status" value="2"/>
</dbReference>
<feature type="domain" description="HYR" evidence="4">
    <location>
        <begin position="2011"/>
        <end position="2097"/>
    </location>
</feature>
<feature type="domain" description="PKD" evidence="3">
    <location>
        <begin position="1549"/>
        <end position="1607"/>
    </location>
</feature>
<dbReference type="PROSITE" id="PS50093">
    <property type="entry name" value="PKD"/>
    <property type="match status" value="1"/>
</dbReference>
<evidence type="ECO:0000259" key="4">
    <source>
        <dbReference type="PROSITE" id="PS50825"/>
    </source>
</evidence>
<evidence type="ECO:0000256" key="2">
    <source>
        <dbReference type="ARBA" id="ARBA00022737"/>
    </source>
</evidence>
<dbReference type="InterPro" id="IPR003410">
    <property type="entry name" value="HYR_dom"/>
</dbReference>
<dbReference type="InterPro" id="IPR035986">
    <property type="entry name" value="PKD_dom_sf"/>
</dbReference>
<dbReference type="SMART" id="SM00089">
    <property type="entry name" value="PKD"/>
    <property type="match status" value="3"/>
</dbReference>
<dbReference type="PANTHER" id="PTHR46343:SF2">
    <property type="entry name" value="SUSHI_VON WILLEBRAND FACTOR TYPE A_EGF_PENTRAXIN DOMAIN-CONTAINING 1"/>
    <property type="match status" value="1"/>
</dbReference>
<dbReference type="SUPFAM" id="SSF48726">
    <property type="entry name" value="Immunoglobulin"/>
    <property type="match status" value="1"/>
</dbReference>
<evidence type="ECO:0000313" key="6">
    <source>
        <dbReference type="Proteomes" id="UP001261871"/>
    </source>
</evidence>
<dbReference type="InterPro" id="IPR025667">
    <property type="entry name" value="SprB_repeat"/>
</dbReference>
<comment type="caution">
    <text evidence="5">The sequence shown here is derived from an EMBL/GenBank/DDBJ whole genome shotgun (WGS) entry which is preliminary data.</text>
</comment>
<organism evidence="5 6">
    <name type="scientific">Flavobacterium granuli</name>
    <dbReference type="NCBI Taxonomy" id="280093"/>
    <lineage>
        <taxon>Bacteria</taxon>
        <taxon>Pseudomonadati</taxon>
        <taxon>Bacteroidota</taxon>
        <taxon>Flavobacteriia</taxon>
        <taxon>Flavobacteriales</taxon>
        <taxon>Flavobacteriaceae</taxon>
        <taxon>Flavobacterium</taxon>
    </lineage>
</organism>
<dbReference type="PROSITE" id="PS50825">
    <property type="entry name" value="HYR"/>
    <property type="match status" value="2"/>
</dbReference>
<dbReference type="NCBIfam" id="TIGR04183">
    <property type="entry name" value="Por_Secre_tail"/>
    <property type="match status" value="1"/>
</dbReference>
<dbReference type="InterPro" id="IPR013783">
    <property type="entry name" value="Ig-like_fold"/>
</dbReference>
<dbReference type="InterPro" id="IPR026444">
    <property type="entry name" value="Secre_tail"/>
</dbReference>
<dbReference type="EMBL" id="JAVDTX010000001">
    <property type="protein sequence ID" value="MDR6843819.1"/>
    <property type="molecule type" value="Genomic_DNA"/>
</dbReference>
<dbReference type="InterPro" id="IPR036179">
    <property type="entry name" value="Ig-like_dom_sf"/>
</dbReference>
<dbReference type="Gene3D" id="2.60.40.10">
    <property type="entry name" value="Immunoglobulins"/>
    <property type="match status" value="1"/>
</dbReference>
<dbReference type="RefSeq" id="WP_310003590.1">
    <property type="nucleotide sequence ID" value="NZ_JAVDTX010000001.1"/>
</dbReference>